<keyword evidence="3" id="KW-1185">Reference proteome</keyword>
<dbReference type="AlphaFoldDB" id="A0A9N9E2N0"/>
<dbReference type="Pfam" id="PF09820">
    <property type="entry name" value="AAA-ATPase_like"/>
    <property type="match status" value="1"/>
</dbReference>
<evidence type="ECO:0000313" key="2">
    <source>
        <dbReference type="EMBL" id="CAG8657648.1"/>
    </source>
</evidence>
<feature type="non-terminal residue" evidence="2">
    <location>
        <position position="158"/>
    </location>
</feature>
<dbReference type="OrthoDB" id="3068380at2759"/>
<accession>A0A9N9E2N0</accession>
<protein>
    <submittedName>
        <fullName evidence="2">3052_t:CDS:1</fullName>
    </submittedName>
</protein>
<sequence length="158" mass="18376">SQTTKRSREKEGEHNATKYLRVMSIPGTHMFKTVVEDNSIQEYWNVWKPPPNVPHSTSNFQAFRNMPNRFFCDKTNYIRLLEAQPDYKILFLRPRQFGKSTLISTLAAYYDVHTKNSFQSLFGDLDIGKNPTSWANKHLVLILDLSTVEMGNLTKMED</sequence>
<feature type="domain" description="AAA-ATPase-like" evidence="1">
    <location>
        <begin position="56"/>
        <end position="157"/>
    </location>
</feature>
<dbReference type="Proteomes" id="UP000789739">
    <property type="component" value="Unassembled WGS sequence"/>
</dbReference>
<dbReference type="EMBL" id="CAJVPI010003365">
    <property type="protein sequence ID" value="CAG8657648.1"/>
    <property type="molecule type" value="Genomic_DNA"/>
</dbReference>
<dbReference type="PANTHER" id="PTHR34825:SF2">
    <property type="entry name" value="AAA-ATPASE-LIKE DOMAIN-CONTAINING PROTEIN"/>
    <property type="match status" value="1"/>
</dbReference>
<reference evidence="2" key="1">
    <citation type="submission" date="2021-06" db="EMBL/GenBank/DDBJ databases">
        <authorList>
            <person name="Kallberg Y."/>
            <person name="Tangrot J."/>
            <person name="Rosling A."/>
        </authorList>
    </citation>
    <scope>NUCLEOTIDE SEQUENCE</scope>
    <source>
        <strain evidence="2">BR232B</strain>
    </source>
</reference>
<evidence type="ECO:0000313" key="3">
    <source>
        <dbReference type="Proteomes" id="UP000789739"/>
    </source>
</evidence>
<gene>
    <name evidence="2" type="ORF">PBRASI_LOCUS10607</name>
</gene>
<name>A0A9N9E2N0_9GLOM</name>
<dbReference type="InterPro" id="IPR018631">
    <property type="entry name" value="AAA-ATPase-like_dom"/>
</dbReference>
<proteinExistence type="predicted"/>
<dbReference type="PANTHER" id="PTHR34825">
    <property type="entry name" value="CONSERVED PROTEIN, WITH A WEAK D-GALACTARATE DEHYDRATASE/ALTRONATE HYDROLASE DOMAIN"/>
    <property type="match status" value="1"/>
</dbReference>
<comment type="caution">
    <text evidence="2">The sequence shown here is derived from an EMBL/GenBank/DDBJ whole genome shotgun (WGS) entry which is preliminary data.</text>
</comment>
<organism evidence="2 3">
    <name type="scientific">Paraglomus brasilianum</name>
    <dbReference type="NCBI Taxonomy" id="144538"/>
    <lineage>
        <taxon>Eukaryota</taxon>
        <taxon>Fungi</taxon>
        <taxon>Fungi incertae sedis</taxon>
        <taxon>Mucoromycota</taxon>
        <taxon>Glomeromycotina</taxon>
        <taxon>Glomeromycetes</taxon>
        <taxon>Paraglomerales</taxon>
        <taxon>Paraglomeraceae</taxon>
        <taxon>Paraglomus</taxon>
    </lineage>
</organism>
<feature type="non-terminal residue" evidence="2">
    <location>
        <position position="1"/>
    </location>
</feature>
<evidence type="ECO:0000259" key="1">
    <source>
        <dbReference type="Pfam" id="PF09820"/>
    </source>
</evidence>